<accession>A0A7W9SNK5</accession>
<name>A0A7W9SNK5_ARMRO</name>
<evidence type="ECO:0000313" key="2">
    <source>
        <dbReference type="Proteomes" id="UP000520814"/>
    </source>
</evidence>
<evidence type="ECO:0000313" key="1">
    <source>
        <dbReference type="EMBL" id="MBB6049283.1"/>
    </source>
</evidence>
<proteinExistence type="predicted"/>
<evidence type="ECO:0008006" key="3">
    <source>
        <dbReference type="Google" id="ProtNLM"/>
    </source>
</evidence>
<reference evidence="1 2" key="1">
    <citation type="submission" date="2020-08" db="EMBL/GenBank/DDBJ databases">
        <title>Genomic Encyclopedia of Type Strains, Phase IV (KMG-IV): sequencing the most valuable type-strain genomes for metagenomic binning, comparative biology and taxonomic classification.</title>
        <authorList>
            <person name="Goeker M."/>
        </authorList>
    </citation>
    <scope>NUCLEOTIDE SEQUENCE [LARGE SCALE GENOMIC DNA]</scope>
    <source>
        <strain evidence="1 2">DSM 23562</strain>
    </source>
</reference>
<comment type="caution">
    <text evidence="1">The sequence shown here is derived from an EMBL/GenBank/DDBJ whole genome shotgun (WGS) entry which is preliminary data.</text>
</comment>
<dbReference type="AlphaFoldDB" id="A0A7W9SNK5"/>
<dbReference type="Proteomes" id="UP000520814">
    <property type="component" value="Unassembled WGS sequence"/>
</dbReference>
<sequence length="86" mass="9337">MAETLTYNELSTLLNELGFVAKHSDEATVYRHGNGALLLLPDDAPNTSLTPAQRRNVHDTLVRYGLLTPLQAEAQLSHTHIASTAA</sequence>
<keyword evidence="2" id="KW-1185">Reference proteome</keyword>
<dbReference type="RefSeq" id="WP_184192894.1">
    <property type="nucleotide sequence ID" value="NZ_JACHGW010000001.1"/>
</dbReference>
<gene>
    <name evidence="1" type="ORF">HNQ39_001045</name>
</gene>
<protein>
    <recommendedName>
        <fullName evidence="3">Type II toxin-antitoxin system HicA family toxin</fullName>
    </recommendedName>
</protein>
<dbReference type="EMBL" id="JACHGW010000001">
    <property type="protein sequence ID" value="MBB6049283.1"/>
    <property type="molecule type" value="Genomic_DNA"/>
</dbReference>
<organism evidence="1 2">
    <name type="scientific">Armatimonas rosea</name>
    <dbReference type="NCBI Taxonomy" id="685828"/>
    <lineage>
        <taxon>Bacteria</taxon>
        <taxon>Bacillati</taxon>
        <taxon>Armatimonadota</taxon>
        <taxon>Armatimonadia</taxon>
        <taxon>Armatimonadales</taxon>
        <taxon>Armatimonadaceae</taxon>
        <taxon>Armatimonas</taxon>
    </lineage>
</organism>